<evidence type="ECO:0000313" key="1">
    <source>
        <dbReference type="EMBL" id="AJD49086.1"/>
    </source>
</evidence>
<protein>
    <recommendedName>
        <fullName evidence="3">DUF1820 domain-containing protein</fullName>
    </recommendedName>
</protein>
<dbReference type="InterPro" id="IPR014949">
    <property type="entry name" value="DUF1820"/>
</dbReference>
<dbReference type="STRING" id="391936.S7S_13370"/>
<proteinExistence type="predicted"/>
<dbReference type="EMBL" id="CP004387">
    <property type="protein sequence ID" value="AJD49086.1"/>
    <property type="molecule type" value="Genomic_DNA"/>
</dbReference>
<evidence type="ECO:0008006" key="3">
    <source>
        <dbReference type="Google" id="ProtNLM"/>
    </source>
</evidence>
<accession>A0A0B4XPJ2</accession>
<organism evidence="1 2">
    <name type="scientific">Isoalcanivorax pacificus W11-5</name>
    <dbReference type="NCBI Taxonomy" id="391936"/>
    <lineage>
        <taxon>Bacteria</taxon>
        <taxon>Pseudomonadati</taxon>
        <taxon>Pseudomonadota</taxon>
        <taxon>Gammaproteobacteria</taxon>
        <taxon>Oceanospirillales</taxon>
        <taxon>Alcanivoracaceae</taxon>
        <taxon>Isoalcanivorax</taxon>
    </lineage>
</organism>
<name>A0A0B4XPJ2_9GAMM</name>
<gene>
    <name evidence="1" type="ORF">S7S_13370</name>
</gene>
<dbReference type="PIRSF" id="PIRSF028538">
    <property type="entry name" value="DUF1820"/>
    <property type="match status" value="1"/>
</dbReference>
<dbReference type="AlphaFoldDB" id="A0A0B4XPJ2"/>
<dbReference type="Proteomes" id="UP000006764">
    <property type="component" value="Chromosome"/>
</dbReference>
<reference evidence="1 2" key="1">
    <citation type="journal article" date="2012" name="J. Bacteriol.">
        <title>Genome sequence of an alkane-degrading bacterium, Alcanivorax pacificus type strain W11-5, isolated from deep sea sediment.</title>
        <authorList>
            <person name="Lai Q."/>
            <person name="Shao Z."/>
        </authorList>
    </citation>
    <scope>NUCLEOTIDE SEQUENCE [LARGE SCALE GENOMIC DNA]</scope>
    <source>
        <strain evidence="1 2">W11-5</strain>
    </source>
</reference>
<evidence type="ECO:0000313" key="2">
    <source>
        <dbReference type="Proteomes" id="UP000006764"/>
    </source>
</evidence>
<sequence length="122" mass="13700">MPPIFSVPAPTMSKPRQIYKVIFLNQGQIYELYASNIYQSDLYGFIEVEEFLFGERAQMVVDPSEERLKNEFAGVQRSFIPMHAIIRIDEVEKEGIGKIVEAGPGGNIHAFPLPFSPGPKGK</sequence>
<dbReference type="HOGENOM" id="CLU_160631_0_0_6"/>
<dbReference type="KEGG" id="apac:S7S_13370"/>
<keyword evidence="2" id="KW-1185">Reference proteome</keyword>
<dbReference type="Pfam" id="PF08850">
    <property type="entry name" value="DUF1820"/>
    <property type="match status" value="1"/>
</dbReference>